<keyword evidence="3" id="KW-0949">S-adenosyl-L-methionine</keyword>
<sequence>MIFLVNAENRSQFAVDLAAMHRQRKIVFVDRAGWNVPVSGDREIDRYDRDDTLYLLAKDAPCGPITASVRLLPTQRPHVMSE</sequence>
<reference evidence="5" key="2">
    <citation type="journal article" date="2014" name="ISME J.">
        <title>Microbial stratification in low pH oxic and suboxic macroscopic growths along an acid mine drainage.</title>
        <authorList>
            <person name="Mendez-Garcia C."/>
            <person name="Mesa V."/>
            <person name="Sprenger R.R."/>
            <person name="Richter M."/>
            <person name="Diez M.S."/>
            <person name="Solano J."/>
            <person name="Bargiela R."/>
            <person name="Golyshina O.V."/>
            <person name="Manteca A."/>
            <person name="Ramos J.L."/>
            <person name="Gallego J.R."/>
            <person name="Llorente I."/>
            <person name="Martins Dos Santos V.A."/>
            <person name="Jensen O.N."/>
            <person name="Pelaez A.I."/>
            <person name="Sanchez J."/>
            <person name="Ferrer M."/>
        </authorList>
    </citation>
    <scope>NUCLEOTIDE SEQUENCE</scope>
</reference>
<name>T1AAQ7_9ZZZZ</name>
<dbReference type="AlphaFoldDB" id="T1AAQ7"/>
<dbReference type="InterPro" id="IPR001690">
    <property type="entry name" value="Autoind_synthase"/>
</dbReference>
<proteinExistence type="predicted"/>
<keyword evidence="2" id="KW-0808">Transferase</keyword>
<reference evidence="5" key="1">
    <citation type="submission" date="2013-08" db="EMBL/GenBank/DDBJ databases">
        <authorList>
            <person name="Mendez C."/>
            <person name="Richter M."/>
            <person name="Ferrer M."/>
            <person name="Sanchez J."/>
        </authorList>
    </citation>
    <scope>NUCLEOTIDE SEQUENCE</scope>
</reference>
<gene>
    <name evidence="5" type="ORF">B2A_06136</name>
</gene>
<dbReference type="PANTHER" id="PTHR39322">
    <property type="entry name" value="ACYL-HOMOSERINE-LACTONE SYNTHASE"/>
    <property type="match status" value="1"/>
</dbReference>
<accession>T1AAQ7</accession>
<comment type="caution">
    <text evidence="5">The sequence shown here is derived from an EMBL/GenBank/DDBJ whole genome shotgun (WGS) entry which is preliminary data.</text>
</comment>
<evidence type="ECO:0000313" key="5">
    <source>
        <dbReference type="EMBL" id="EQD54087.1"/>
    </source>
</evidence>
<dbReference type="EMBL" id="AUZZ01004317">
    <property type="protein sequence ID" value="EQD54087.1"/>
    <property type="molecule type" value="Genomic_DNA"/>
</dbReference>
<evidence type="ECO:0000256" key="4">
    <source>
        <dbReference type="ARBA" id="ARBA00022929"/>
    </source>
</evidence>
<dbReference type="PROSITE" id="PS51187">
    <property type="entry name" value="AUTOINDUCER_SYNTH_2"/>
    <property type="match status" value="1"/>
</dbReference>
<evidence type="ECO:0000256" key="3">
    <source>
        <dbReference type="ARBA" id="ARBA00022691"/>
    </source>
</evidence>
<protein>
    <submittedName>
        <fullName evidence="5">Acyl homoserine lactone synthase</fullName>
    </submittedName>
</protein>
<dbReference type="InterPro" id="IPR016181">
    <property type="entry name" value="Acyl_CoA_acyltransferase"/>
</dbReference>
<dbReference type="SUPFAM" id="SSF55729">
    <property type="entry name" value="Acyl-CoA N-acyltransferases (Nat)"/>
    <property type="match status" value="1"/>
</dbReference>
<dbReference type="Gene3D" id="3.40.630.30">
    <property type="match status" value="1"/>
</dbReference>
<keyword evidence="4" id="KW-0071">Autoinducer synthesis</keyword>
<organism evidence="5">
    <name type="scientific">mine drainage metagenome</name>
    <dbReference type="NCBI Taxonomy" id="410659"/>
    <lineage>
        <taxon>unclassified sequences</taxon>
        <taxon>metagenomes</taxon>
        <taxon>ecological metagenomes</taxon>
    </lineage>
</organism>
<keyword evidence="1" id="KW-0673">Quorum sensing</keyword>
<dbReference type="GO" id="GO:0009372">
    <property type="term" value="P:quorum sensing"/>
    <property type="evidence" value="ECO:0007669"/>
    <property type="project" value="UniProtKB-KW"/>
</dbReference>
<evidence type="ECO:0000256" key="2">
    <source>
        <dbReference type="ARBA" id="ARBA00022679"/>
    </source>
</evidence>
<evidence type="ECO:0000256" key="1">
    <source>
        <dbReference type="ARBA" id="ARBA00022654"/>
    </source>
</evidence>
<feature type="non-terminal residue" evidence="5">
    <location>
        <position position="82"/>
    </location>
</feature>
<dbReference type="GO" id="GO:0007165">
    <property type="term" value="P:signal transduction"/>
    <property type="evidence" value="ECO:0007669"/>
    <property type="project" value="TreeGrafter"/>
</dbReference>
<dbReference type="Pfam" id="PF00765">
    <property type="entry name" value="Autoind_synth"/>
    <property type="match status" value="1"/>
</dbReference>
<dbReference type="GO" id="GO:0016740">
    <property type="term" value="F:transferase activity"/>
    <property type="evidence" value="ECO:0007669"/>
    <property type="project" value="UniProtKB-KW"/>
</dbReference>
<dbReference type="PANTHER" id="PTHR39322:SF1">
    <property type="entry name" value="ISOVALERYL-HOMOSERINE LACTONE SYNTHASE"/>
    <property type="match status" value="1"/>
</dbReference>